<evidence type="ECO:0000313" key="1">
    <source>
        <dbReference type="EMBL" id="ACT33728.1"/>
    </source>
</evidence>
<reference evidence="1 2" key="1">
    <citation type="submission" date="2009-10" db="EMBL/GenBank/DDBJ databases">
        <authorList>
            <person name="Joardar V."/>
            <person name="Shrivastava S."/>
            <person name="Brinkac L.M."/>
            <person name="Harkins D.M."/>
            <person name="Durkin A.S."/>
            <person name="Sutton G."/>
        </authorList>
    </citation>
    <scope>NUCLEOTIDE SEQUENCE [LARGE SCALE GENOMIC DNA]</scope>
    <source>
        <strain evidence="2">D str. 1873</strain>
        <plasmid evidence="1 2">pCLG2</plasmid>
    </source>
</reference>
<dbReference type="AlphaFoldDB" id="A0A9N7AKJ9"/>
<dbReference type="SUPFAM" id="SSF50494">
    <property type="entry name" value="Trypsin-like serine proteases"/>
    <property type="match status" value="1"/>
</dbReference>
<sequence>MQCNYSQKISFICNNEADYFLDKLNVVGVGRGYKIKNGFKTCQECIIVFVCKKLPSYCLCQNDLIPTLYKGIPTDVVESGNFRFQSLTGRVRPAPGGYSIGSTVIRNTASIGCLVRDSKGEYILTCNHAIINEILEEGANVMQPSLEDGGRAPEDIIGKVYKFIKLGKSNVFLKTVNYVDVSLISISNRRFVTPIIYYVGIPTGHGEAFLNQNVIKVGRTSEETIGQVNALDVTIKIPFGEKNFKFAEQITTTKMTENGDSGSVLLNQNKEVLGLTVGGTESISVYSKIDTILRFLNVNIVTR</sequence>
<name>A0A9N7AKJ9_CLOBO</name>
<accession>A0A9N7AKJ9</accession>
<proteinExistence type="predicted"/>
<dbReference type="RefSeq" id="WP_012775920.1">
    <property type="nucleotide sequence ID" value="NC_012945.1"/>
</dbReference>
<organism evidence="1 2">
    <name type="scientific">Clostridium botulinum D str. 1873</name>
    <dbReference type="NCBI Taxonomy" id="592027"/>
    <lineage>
        <taxon>Bacteria</taxon>
        <taxon>Bacillati</taxon>
        <taxon>Bacillota</taxon>
        <taxon>Clostridia</taxon>
        <taxon>Eubacteriales</taxon>
        <taxon>Clostridiaceae</taxon>
        <taxon>Clostridium</taxon>
    </lineage>
</organism>
<keyword evidence="1" id="KW-0614">Plasmid</keyword>
<evidence type="ECO:0000313" key="2">
    <source>
        <dbReference type="Proteomes" id="UP000006160"/>
    </source>
</evidence>
<geneLocation type="plasmid" evidence="1 2">
    <name>pCLG2</name>
</geneLocation>
<dbReference type="Proteomes" id="UP000006160">
    <property type="component" value="Plasmid pCLG2"/>
</dbReference>
<protein>
    <submittedName>
        <fullName evidence="1">Uncharacterized protein</fullName>
    </submittedName>
</protein>
<dbReference type="InterPro" id="IPR043504">
    <property type="entry name" value="Peptidase_S1_PA_chymotrypsin"/>
</dbReference>
<dbReference type="InterPro" id="IPR009003">
    <property type="entry name" value="Peptidase_S1_PA"/>
</dbReference>
<gene>
    <name evidence="1" type="ORF">CLG_A0007</name>
</gene>
<dbReference type="Gene3D" id="2.40.10.10">
    <property type="entry name" value="Trypsin-like serine proteases"/>
    <property type="match status" value="1"/>
</dbReference>
<dbReference type="EMBL" id="CP001660">
    <property type="protein sequence ID" value="ACT33728.1"/>
    <property type="molecule type" value="Genomic_DNA"/>
</dbReference>